<feature type="transmembrane region" description="Helical" evidence="7">
    <location>
        <begin position="439"/>
        <end position="464"/>
    </location>
</feature>
<feature type="region of interest" description="Disordered" evidence="6">
    <location>
        <begin position="411"/>
        <end position="434"/>
    </location>
</feature>
<organism evidence="8 9">
    <name type="scientific">Batillaria attramentaria</name>
    <dbReference type="NCBI Taxonomy" id="370345"/>
    <lineage>
        <taxon>Eukaryota</taxon>
        <taxon>Metazoa</taxon>
        <taxon>Spiralia</taxon>
        <taxon>Lophotrochozoa</taxon>
        <taxon>Mollusca</taxon>
        <taxon>Gastropoda</taxon>
        <taxon>Caenogastropoda</taxon>
        <taxon>Sorbeoconcha</taxon>
        <taxon>Cerithioidea</taxon>
        <taxon>Batillariidae</taxon>
        <taxon>Batillaria</taxon>
    </lineage>
</organism>
<keyword evidence="3 7" id="KW-0812">Transmembrane</keyword>
<dbReference type="InterPro" id="IPR036259">
    <property type="entry name" value="MFS_trans_sf"/>
</dbReference>
<feature type="transmembrane region" description="Helical" evidence="7">
    <location>
        <begin position="525"/>
        <end position="543"/>
    </location>
</feature>
<dbReference type="EMBL" id="JACVVK020000056">
    <property type="protein sequence ID" value="KAK7497696.1"/>
    <property type="molecule type" value="Genomic_DNA"/>
</dbReference>
<evidence type="ECO:0008006" key="10">
    <source>
        <dbReference type="Google" id="ProtNLM"/>
    </source>
</evidence>
<dbReference type="Proteomes" id="UP001519460">
    <property type="component" value="Unassembled WGS sequence"/>
</dbReference>
<protein>
    <recommendedName>
        <fullName evidence="10">Major facilitator superfamily (MFS) profile domain-containing protein</fullName>
    </recommendedName>
</protein>
<evidence type="ECO:0000256" key="4">
    <source>
        <dbReference type="ARBA" id="ARBA00022989"/>
    </source>
</evidence>
<evidence type="ECO:0000256" key="5">
    <source>
        <dbReference type="ARBA" id="ARBA00023136"/>
    </source>
</evidence>
<dbReference type="SUPFAM" id="SSF103473">
    <property type="entry name" value="MFS general substrate transporter"/>
    <property type="match status" value="2"/>
</dbReference>
<evidence type="ECO:0000256" key="6">
    <source>
        <dbReference type="SAM" id="MobiDB-lite"/>
    </source>
</evidence>
<proteinExistence type="predicted"/>
<comment type="subcellular location">
    <subcellularLocation>
        <location evidence="1">Membrane</location>
        <topology evidence="1">Multi-pass membrane protein</topology>
    </subcellularLocation>
</comment>
<evidence type="ECO:0000256" key="2">
    <source>
        <dbReference type="ARBA" id="ARBA00022448"/>
    </source>
</evidence>
<sequence>MGDPERHQLLQGAKPGSGQSHLEDVKDRQLNLTQKLTLVAGLLGTEASISYEQLYLVPVLQTLGMPLKLVSLTGFVSGLLGIAVLPVVGWLSDRGSSPQRRKQVGVLMSVSVMFLGLASVVLVSNLHLRSLALVDGPSNSSSVPRNTSRFTAMEVLSCDGNRTTNLSSLKEISDGVHMFDRQSMNTTNGADSGLNIPDGERSGLPFTAGFAMLGYIVYECGYDNANSFTRAWILSCSPRSEHTSLLVLGLVMAAVGGISTAALGRVDFPALFKLDTAYRTSFPRLVIQISIQGAVMSVLLLTGSVSSLLAGRNLMKNITTNHIISNTGTDTISTSLIKQPSASDEEGGRDNREECQQAIKDGDKEARPKSKLLSISTSADVSMVQTRGDVFSCVKTNYVTCCKTEEHCRGMSTKSSDSNQHEELHGNIPSSPRNSKRRFLRTVVCICISMLFATGTSNMFVYMISDYVGKAVFGGDPWADVDSDDMVHYLSGVRTAAWGILVYMVSYLLINLMHTRILSFLGHKVEFVVVQLVTGGSMVLLAVTARLELFFLLCVVAGLHRSCRFVVPFAAMNAVVESKTDSRGGARVGLGMSVVTAMVPPGFLRPVLLDWGADRTNGTCVHSTVDGGHLLLSGGRQFSVRVGLELFGFALGYLVYGIPM</sequence>
<feature type="transmembrane region" description="Helical" evidence="7">
    <location>
        <begin position="203"/>
        <end position="222"/>
    </location>
</feature>
<dbReference type="PANTHER" id="PTHR19432">
    <property type="entry name" value="SUGAR TRANSPORTER"/>
    <property type="match status" value="1"/>
</dbReference>
<gene>
    <name evidence="8" type="ORF">BaRGS_00011091</name>
</gene>
<dbReference type="GO" id="GO:0016020">
    <property type="term" value="C:membrane"/>
    <property type="evidence" value="ECO:0007669"/>
    <property type="project" value="UniProtKB-SubCell"/>
</dbReference>
<evidence type="ECO:0000256" key="7">
    <source>
        <dbReference type="SAM" id="Phobius"/>
    </source>
</evidence>
<feature type="region of interest" description="Disordered" evidence="6">
    <location>
        <begin position="1"/>
        <end position="23"/>
    </location>
</feature>
<keyword evidence="9" id="KW-1185">Reference proteome</keyword>
<accession>A0ABD0LDW4</accession>
<feature type="transmembrane region" description="Helical" evidence="7">
    <location>
        <begin position="69"/>
        <end position="92"/>
    </location>
</feature>
<name>A0ABD0LDW4_9CAEN</name>
<keyword evidence="5 7" id="KW-0472">Membrane</keyword>
<evidence type="ECO:0000256" key="1">
    <source>
        <dbReference type="ARBA" id="ARBA00004141"/>
    </source>
</evidence>
<feature type="transmembrane region" description="Helical" evidence="7">
    <location>
        <begin position="104"/>
        <end position="123"/>
    </location>
</feature>
<comment type="caution">
    <text evidence="8">The sequence shown here is derived from an EMBL/GenBank/DDBJ whole genome shotgun (WGS) entry which is preliminary data.</text>
</comment>
<evidence type="ECO:0000313" key="8">
    <source>
        <dbReference type="EMBL" id="KAK7497696.1"/>
    </source>
</evidence>
<feature type="transmembrane region" description="Helical" evidence="7">
    <location>
        <begin position="495"/>
        <end position="513"/>
    </location>
</feature>
<evidence type="ECO:0000313" key="9">
    <source>
        <dbReference type="Proteomes" id="UP001519460"/>
    </source>
</evidence>
<dbReference type="AlphaFoldDB" id="A0ABD0LDW4"/>
<dbReference type="PANTHER" id="PTHR19432:SF35">
    <property type="entry name" value="SOLUTE CARRIER FAMILY 45 MEMBER 3 ISOFORM X1"/>
    <property type="match status" value="1"/>
</dbReference>
<feature type="transmembrane region" description="Helical" evidence="7">
    <location>
        <begin position="285"/>
        <end position="310"/>
    </location>
</feature>
<feature type="transmembrane region" description="Helical" evidence="7">
    <location>
        <begin position="243"/>
        <end position="265"/>
    </location>
</feature>
<keyword evidence="4 7" id="KW-1133">Transmembrane helix</keyword>
<evidence type="ECO:0000256" key="3">
    <source>
        <dbReference type="ARBA" id="ARBA00022692"/>
    </source>
</evidence>
<keyword evidence="2" id="KW-0813">Transport</keyword>
<reference evidence="8 9" key="1">
    <citation type="journal article" date="2023" name="Sci. Data">
        <title>Genome assembly of the Korean intertidal mud-creeper Batillaria attramentaria.</title>
        <authorList>
            <person name="Patra A.K."/>
            <person name="Ho P.T."/>
            <person name="Jun S."/>
            <person name="Lee S.J."/>
            <person name="Kim Y."/>
            <person name="Won Y.J."/>
        </authorList>
    </citation>
    <scope>NUCLEOTIDE SEQUENCE [LARGE SCALE GENOMIC DNA]</scope>
    <source>
        <strain evidence="8">Wonlab-2016</strain>
    </source>
</reference>